<protein>
    <recommendedName>
        <fullName evidence="3">NAD(P)-binding domain-containing protein</fullName>
    </recommendedName>
</protein>
<name>A0A242A6Y4_9ENTE</name>
<reference evidence="1 2" key="1">
    <citation type="submission" date="2017-05" db="EMBL/GenBank/DDBJ databases">
        <title>The Genome Sequence of Enterococcus sp. 8G7_MSG3316.</title>
        <authorList>
            <consortium name="The Broad Institute Genomics Platform"/>
            <consortium name="The Broad Institute Genomic Center for Infectious Diseases"/>
            <person name="Earl A."/>
            <person name="Manson A."/>
            <person name="Schwartman J."/>
            <person name="Gilmore M."/>
            <person name="Abouelleil A."/>
            <person name="Cao P."/>
            <person name="Chapman S."/>
            <person name="Cusick C."/>
            <person name="Shea T."/>
            <person name="Young S."/>
            <person name="Neafsey D."/>
            <person name="Nusbaum C."/>
            <person name="Birren B."/>
        </authorList>
    </citation>
    <scope>NUCLEOTIDE SEQUENCE [LARGE SCALE GENOMIC DNA]</scope>
    <source>
        <strain evidence="1 2">8G7_MSG3316</strain>
    </source>
</reference>
<dbReference type="RefSeq" id="WP_256926169.1">
    <property type="nucleotide sequence ID" value="NZ_NGKU01000001.1"/>
</dbReference>
<comment type="caution">
    <text evidence="1">The sequence shown here is derived from an EMBL/GenBank/DDBJ whole genome shotgun (WGS) entry which is preliminary data.</text>
</comment>
<dbReference type="Proteomes" id="UP000195043">
    <property type="component" value="Unassembled WGS sequence"/>
</dbReference>
<dbReference type="AlphaFoldDB" id="A0A242A6Y4"/>
<accession>A0A242A6Y4</accession>
<keyword evidence="2" id="KW-1185">Reference proteome</keyword>
<dbReference type="STRING" id="1834191.A5886_001450"/>
<evidence type="ECO:0000313" key="1">
    <source>
        <dbReference type="EMBL" id="OTN76373.1"/>
    </source>
</evidence>
<dbReference type="Gene3D" id="3.40.50.720">
    <property type="entry name" value="NAD(P)-binding Rossmann-like Domain"/>
    <property type="match status" value="1"/>
</dbReference>
<organism evidence="1 2">
    <name type="scientific">Candidatus Enterococcus testudinis</name>
    <dbReference type="NCBI Taxonomy" id="1834191"/>
    <lineage>
        <taxon>Bacteria</taxon>
        <taxon>Bacillati</taxon>
        <taxon>Bacillota</taxon>
        <taxon>Bacilli</taxon>
        <taxon>Lactobacillales</taxon>
        <taxon>Enterococcaceae</taxon>
        <taxon>Enterococcus</taxon>
    </lineage>
</organism>
<gene>
    <name evidence="1" type="ORF">A5886_001450</name>
</gene>
<dbReference type="EMBL" id="NGKU01000001">
    <property type="protein sequence ID" value="OTN76373.1"/>
    <property type="molecule type" value="Genomic_DNA"/>
</dbReference>
<sequence>MDQSDLNYTILQPSRLMEAPADGKVRFGVENLGENSIDGVADVLAQMLDHSNTIGIVIRMSGGETPIPEALSKI</sequence>
<proteinExistence type="predicted"/>
<evidence type="ECO:0008006" key="3">
    <source>
        <dbReference type="Google" id="ProtNLM"/>
    </source>
</evidence>
<evidence type="ECO:0000313" key="2">
    <source>
        <dbReference type="Proteomes" id="UP000195043"/>
    </source>
</evidence>